<proteinExistence type="predicted"/>
<dbReference type="AlphaFoldDB" id="A0A0E9UCF6"/>
<dbReference type="EMBL" id="GBXM01045929">
    <property type="protein sequence ID" value="JAH62648.1"/>
    <property type="molecule type" value="Transcribed_RNA"/>
</dbReference>
<sequence>MLKNPTGSGPPLSMEDLGLNFPVSAPLPKCMASLLWT</sequence>
<name>A0A0E9UCF6_ANGAN</name>
<accession>A0A0E9UCF6</accession>
<protein>
    <submittedName>
        <fullName evidence="1">Uncharacterized protein</fullName>
    </submittedName>
</protein>
<evidence type="ECO:0000313" key="1">
    <source>
        <dbReference type="EMBL" id="JAH62648.1"/>
    </source>
</evidence>
<reference evidence="1" key="2">
    <citation type="journal article" date="2015" name="Fish Shellfish Immunol.">
        <title>Early steps in the European eel (Anguilla anguilla)-Vibrio vulnificus interaction in the gills: Role of the RtxA13 toxin.</title>
        <authorList>
            <person name="Callol A."/>
            <person name="Pajuelo D."/>
            <person name="Ebbesson L."/>
            <person name="Teles M."/>
            <person name="MacKenzie S."/>
            <person name="Amaro C."/>
        </authorList>
    </citation>
    <scope>NUCLEOTIDE SEQUENCE</scope>
</reference>
<organism evidence="1">
    <name type="scientific">Anguilla anguilla</name>
    <name type="common">European freshwater eel</name>
    <name type="synonym">Muraena anguilla</name>
    <dbReference type="NCBI Taxonomy" id="7936"/>
    <lineage>
        <taxon>Eukaryota</taxon>
        <taxon>Metazoa</taxon>
        <taxon>Chordata</taxon>
        <taxon>Craniata</taxon>
        <taxon>Vertebrata</taxon>
        <taxon>Euteleostomi</taxon>
        <taxon>Actinopterygii</taxon>
        <taxon>Neopterygii</taxon>
        <taxon>Teleostei</taxon>
        <taxon>Anguilliformes</taxon>
        <taxon>Anguillidae</taxon>
        <taxon>Anguilla</taxon>
    </lineage>
</organism>
<reference evidence="1" key="1">
    <citation type="submission" date="2014-11" db="EMBL/GenBank/DDBJ databases">
        <authorList>
            <person name="Amaro Gonzalez C."/>
        </authorList>
    </citation>
    <scope>NUCLEOTIDE SEQUENCE</scope>
</reference>